<organism evidence="3 4">
    <name type="scientific">Raphanus sativus</name>
    <name type="common">Radish</name>
    <name type="synonym">Raphanus raphanistrum var. sativus</name>
    <dbReference type="NCBI Taxonomy" id="3726"/>
    <lineage>
        <taxon>Eukaryota</taxon>
        <taxon>Viridiplantae</taxon>
        <taxon>Streptophyta</taxon>
        <taxon>Embryophyta</taxon>
        <taxon>Tracheophyta</taxon>
        <taxon>Spermatophyta</taxon>
        <taxon>Magnoliopsida</taxon>
        <taxon>eudicotyledons</taxon>
        <taxon>Gunneridae</taxon>
        <taxon>Pentapetalae</taxon>
        <taxon>rosids</taxon>
        <taxon>malvids</taxon>
        <taxon>Brassicales</taxon>
        <taxon>Brassicaceae</taxon>
        <taxon>Brassiceae</taxon>
        <taxon>Raphanus</taxon>
    </lineage>
</organism>
<feature type="compositionally biased region" description="Low complexity" evidence="1">
    <location>
        <begin position="20"/>
        <end position="29"/>
    </location>
</feature>
<evidence type="ECO:0000313" key="4">
    <source>
        <dbReference type="RefSeq" id="XP_056861858.1"/>
    </source>
</evidence>
<keyword evidence="2" id="KW-0472">Membrane</keyword>
<dbReference type="CDD" id="cd00590">
    <property type="entry name" value="RRM_SF"/>
    <property type="match status" value="1"/>
</dbReference>
<proteinExistence type="predicted"/>
<feature type="transmembrane region" description="Helical" evidence="2">
    <location>
        <begin position="204"/>
        <end position="224"/>
    </location>
</feature>
<dbReference type="GeneID" id="108846105"/>
<accession>A0A9W3DDQ2</accession>
<name>A0A9W3DDQ2_RAPSA</name>
<dbReference type="GO" id="GO:0003676">
    <property type="term" value="F:nucleic acid binding"/>
    <property type="evidence" value="ECO:0007669"/>
    <property type="project" value="InterPro"/>
</dbReference>
<evidence type="ECO:0000313" key="3">
    <source>
        <dbReference type="Proteomes" id="UP000504610"/>
    </source>
</evidence>
<keyword evidence="3" id="KW-1185">Reference proteome</keyword>
<dbReference type="InterPro" id="IPR035979">
    <property type="entry name" value="RBD_domain_sf"/>
</dbReference>
<sequence length="261" mass="29957">MERRIENAFPGPCPPPPQAPYYHNNNNNNTHQIHPSHHHVAGVGFQQYPQNDNREHGFNQQPHFDNQQKIPDKLYVRCLNKQTTRTDVHEVFCRFGVIGDIYMAVDDMNVSRGLTLTLHLQCQIGTHNHIPSGETKNLQPLESLVSLHNLITFRSKMLKQYPSFKTLRILSSIINLRLPAWRLMVRRFPVMQMSFVKTRIKKSVTGVNTLVLMGTSIISIVSLAKARGRNQRSTPCLRDGSTGYKIKKLSLPRQTVRTKMQ</sequence>
<dbReference type="RefSeq" id="XP_056861858.1">
    <property type="nucleotide sequence ID" value="XM_057005878.1"/>
</dbReference>
<dbReference type="SUPFAM" id="SSF54928">
    <property type="entry name" value="RNA-binding domain, RBD"/>
    <property type="match status" value="1"/>
</dbReference>
<dbReference type="OrthoDB" id="410044at2759"/>
<keyword evidence="2" id="KW-0812">Transmembrane</keyword>
<dbReference type="Proteomes" id="UP000504610">
    <property type="component" value="Chromosome 3"/>
</dbReference>
<reference evidence="3" key="1">
    <citation type="journal article" date="2019" name="Database">
        <title>The radish genome database (RadishGD): an integrated information resource for radish genomics.</title>
        <authorList>
            <person name="Yu H.J."/>
            <person name="Baek S."/>
            <person name="Lee Y.J."/>
            <person name="Cho A."/>
            <person name="Mun J.H."/>
        </authorList>
    </citation>
    <scope>NUCLEOTIDE SEQUENCE [LARGE SCALE GENOMIC DNA]</scope>
    <source>
        <strain evidence="3">cv. WK10039</strain>
    </source>
</reference>
<keyword evidence="2" id="KW-1133">Transmembrane helix</keyword>
<dbReference type="Gene3D" id="3.30.70.330">
    <property type="match status" value="1"/>
</dbReference>
<feature type="region of interest" description="Disordered" evidence="1">
    <location>
        <begin position="1"/>
        <end position="29"/>
    </location>
</feature>
<protein>
    <submittedName>
        <fullName evidence="4">Uncharacterized protein LOC108846105 isoform X1</fullName>
    </submittedName>
</protein>
<gene>
    <name evidence="4" type="primary">LOC108846105</name>
</gene>
<dbReference type="InterPro" id="IPR012677">
    <property type="entry name" value="Nucleotide-bd_a/b_plait_sf"/>
</dbReference>
<dbReference type="AlphaFoldDB" id="A0A9W3DDQ2"/>
<evidence type="ECO:0000256" key="2">
    <source>
        <dbReference type="SAM" id="Phobius"/>
    </source>
</evidence>
<evidence type="ECO:0000256" key="1">
    <source>
        <dbReference type="SAM" id="MobiDB-lite"/>
    </source>
</evidence>
<reference evidence="4" key="2">
    <citation type="submission" date="2025-08" db="UniProtKB">
        <authorList>
            <consortium name="RefSeq"/>
        </authorList>
    </citation>
    <scope>IDENTIFICATION</scope>
    <source>
        <tissue evidence="4">Leaf</tissue>
    </source>
</reference>